<dbReference type="RefSeq" id="WP_221559039.1">
    <property type="nucleotide sequence ID" value="NZ_JAIGNO010000008.1"/>
</dbReference>
<evidence type="ECO:0000256" key="1">
    <source>
        <dbReference type="SAM" id="MobiDB-lite"/>
    </source>
</evidence>
<dbReference type="CDD" id="cd03808">
    <property type="entry name" value="GT4_CapM-like"/>
    <property type="match status" value="1"/>
</dbReference>
<sequence length="406" mass="44660">MKVLVFSSLAYSLINFRGDLLRAMVDNGHTVIACAPDRDEDTESKLAAMGVQFRITPMQRTGTNILSDLGLVFDYIRQVLRERPDIVLAYTQKPIIYGGVATRIAGLVGAKSRFFALMSGLGQVFSMDGGYSNRLQAVVARLYRAALARAQATFVFNADDRDDMIELGIVDRKQKVIQVPGSGVSLDRFPACPPVIRSIRFLMIGRLMRNKGIMEFLEASRIVRRKYPACEFQIVGRCEDENPAGISRRESEKLAAEYNVEFVPGTNDVRPYLAACSVFVLPSYYREGLPRTILEALASARPVITTDLPGCRDAIEVDVNGFLVRPRDAGDLATAMMRFAAEPGLVEEMGEASLKVARETYDVHKVNRQLLGEMGLLRIVGERASAGVHGSPEHVPPGHSFASPGD</sequence>
<dbReference type="InterPro" id="IPR028098">
    <property type="entry name" value="Glyco_trans_4-like_N"/>
</dbReference>
<organism evidence="3 4">
    <name type="scientific">Qipengyuania qiaonensis</name>
    <dbReference type="NCBI Taxonomy" id="2867240"/>
    <lineage>
        <taxon>Bacteria</taxon>
        <taxon>Pseudomonadati</taxon>
        <taxon>Pseudomonadota</taxon>
        <taxon>Alphaproteobacteria</taxon>
        <taxon>Sphingomonadales</taxon>
        <taxon>Erythrobacteraceae</taxon>
        <taxon>Qipengyuania</taxon>
    </lineage>
</organism>
<evidence type="ECO:0000313" key="4">
    <source>
        <dbReference type="Proteomes" id="UP000755104"/>
    </source>
</evidence>
<dbReference type="PANTHER" id="PTHR45947:SF3">
    <property type="entry name" value="SULFOQUINOVOSYL TRANSFERASE SQD2"/>
    <property type="match status" value="1"/>
</dbReference>
<dbReference type="EMBL" id="JAIGNO010000008">
    <property type="protein sequence ID" value="MBX7483378.1"/>
    <property type="molecule type" value="Genomic_DNA"/>
</dbReference>
<feature type="region of interest" description="Disordered" evidence="1">
    <location>
        <begin position="387"/>
        <end position="406"/>
    </location>
</feature>
<gene>
    <name evidence="3" type="ORF">K3174_12625</name>
</gene>
<dbReference type="InterPro" id="IPR050194">
    <property type="entry name" value="Glycosyltransferase_grp1"/>
</dbReference>
<dbReference type="PANTHER" id="PTHR45947">
    <property type="entry name" value="SULFOQUINOVOSYL TRANSFERASE SQD2"/>
    <property type="match status" value="1"/>
</dbReference>
<dbReference type="Proteomes" id="UP000755104">
    <property type="component" value="Unassembled WGS sequence"/>
</dbReference>
<reference evidence="3 4" key="1">
    <citation type="submission" date="2021-08" db="EMBL/GenBank/DDBJ databases">
        <title>Comparative Genomics Analysis of the Genus Qipengyuania Reveals Extensive Genetic Diversity and Metabolic Versatility, Including the Description of Fifteen Novel Species.</title>
        <authorList>
            <person name="Liu Y."/>
        </authorList>
    </citation>
    <scope>NUCLEOTIDE SEQUENCE [LARGE SCALE GENOMIC DNA]</scope>
    <source>
        <strain evidence="3 4">6D47A</strain>
    </source>
</reference>
<dbReference type="Gene3D" id="3.40.50.2000">
    <property type="entry name" value="Glycogen Phosphorylase B"/>
    <property type="match status" value="2"/>
</dbReference>
<protein>
    <submittedName>
        <fullName evidence="3">Glycosyltransferase family 4 protein</fullName>
    </submittedName>
</protein>
<evidence type="ECO:0000313" key="3">
    <source>
        <dbReference type="EMBL" id="MBX7483378.1"/>
    </source>
</evidence>
<name>A0ABS7J8X0_9SPHN</name>
<dbReference type="Pfam" id="PF13692">
    <property type="entry name" value="Glyco_trans_1_4"/>
    <property type="match status" value="1"/>
</dbReference>
<comment type="caution">
    <text evidence="3">The sequence shown here is derived from an EMBL/GenBank/DDBJ whole genome shotgun (WGS) entry which is preliminary data.</text>
</comment>
<evidence type="ECO:0000259" key="2">
    <source>
        <dbReference type="Pfam" id="PF13579"/>
    </source>
</evidence>
<accession>A0ABS7J8X0</accession>
<keyword evidence="4" id="KW-1185">Reference proteome</keyword>
<feature type="domain" description="Glycosyltransferase subfamily 4-like N-terminal" evidence="2">
    <location>
        <begin position="19"/>
        <end position="177"/>
    </location>
</feature>
<dbReference type="SUPFAM" id="SSF53756">
    <property type="entry name" value="UDP-Glycosyltransferase/glycogen phosphorylase"/>
    <property type="match status" value="1"/>
</dbReference>
<dbReference type="Pfam" id="PF13579">
    <property type="entry name" value="Glyco_trans_4_4"/>
    <property type="match status" value="1"/>
</dbReference>
<proteinExistence type="predicted"/>